<proteinExistence type="predicted"/>
<keyword evidence="2" id="KW-0067">ATP-binding</keyword>
<protein>
    <submittedName>
        <fullName evidence="4">Deoxyguanosine kinase</fullName>
    </submittedName>
</protein>
<keyword evidence="4" id="KW-0418">Kinase</keyword>
<sequence length="219" mass="26133">MLIGISGMISSGKSTLTKNLVKHYQDNCLYLNEYEENDEVFNTFLKWLYSGKKNISLGFQCFVVENHLNRVDRILEEFHDLKMKKNSDFIFLDRFSLEHYIFAMINFENAQSRFFNAYQKAFEVAVTKKQLPNFVLYLDLDFSTFKDRLFARGRAVEIKNWDLNEEYFKVLHQAYQDHFINLCQKYKIDYAIIDTNNLNAREVTKEAIRILEEYKLSSK</sequence>
<keyword evidence="5" id="KW-1185">Reference proteome</keyword>
<evidence type="ECO:0000256" key="1">
    <source>
        <dbReference type="PIRSR" id="PIRSR000705-1"/>
    </source>
</evidence>
<dbReference type="InterPro" id="IPR050566">
    <property type="entry name" value="Deoxyribonucleoside_kinase"/>
</dbReference>
<dbReference type="Pfam" id="PF01712">
    <property type="entry name" value="dNK"/>
    <property type="match status" value="1"/>
</dbReference>
<dbReference type="GO" id="GO:0005524">
    <property type="term" value="F:ATP binding"/>
    <property type="evidence" value="ECO:0007669"/>
    <property type="project" value="UniProtKB-KW"/>
</dbReference>
<dbReference type="InterPro" id="IPR031314">
    <property type="entry name" value="DNK_dom"/>
</dbReference>
<dbReference type="RefSeq" id="WP_073372534.1">
    <property type="nucleotide sequence ID" value="NZ_CP017813.1"/>
</dbReference>
<dbReference type="InterPro" id="IPR002624">
    <property type="entry name" value="DCK/DGK"/>
</dbReference>
<feature type="domain" description="Deoxynucleoside kinase" evidence="3">
    <location>
        <begin position="3"/>
        <end position="206"/>
    </location>
</feature>
<feature type="active site" description="Proton acceptor" evidence="1">
    <location>
        <position position="93"/>
    </location>
</feature>
<dbReference type="STRING" id="48003.BLA55_02575"/>
<name>A0A1L4FSD6_9BACT</name>
<feature type="binding site" evidence="2">
    <location>
        <begin position="148"/>
        <end position="152"/>
    </location>
    <ligand>
        <name>ATP</name>
        <dbReference type="ChEBI" id="CHEBI:30616"/>
    </ligand>
</feature>
<dbReference type="EMBL" id="CP017813">
    <property type="protein sequence ID" value="APJ38531.1"/>
    <property type="molecule type" value="Genomic_DNA"/>
</dbReference>
<reference evidence="5" key="1">
    <citation type="submission" date="2016-10" db="EMBL/GenBank/DDBJ databases">
        <authorList>
            <person name="Beylefeld A."/>
            <person name="Abolnik C."/>
        </authorList>
    </citation>
    <scope>NUCLEOTIDE SEQUENCE [LARGE SCALE GENOMIC DNA]</scope>
    <source>
        <strain evidence="5">B359_6</strain>
    </source>
</reference>
<keyword evidence="4" id="KW-0808">Transferase</keyword>
<organism evidence="4 5">
    <name type="scientific">Mycoplasmopsis pullorum</name>
    <dbReference type="NCBI Taxonomy" id="48003"/>
    <lineage>
        <taxon>Bacteria</taxon>
        <taxon>Bacillati</taxon>
        <taxon>Mycoplasmatota</taxon>
        <taxon>Mycoplasmoidales</taxon>
        <taxon>Metamycoplasmataceae</taxon>
        <taxon>Mycoplasmopsis</taxon>
    </lineage>
</organism>
<dbReference type="InterPro" id="IPR027417">
    <property type="entry name" value="P-loop_NTPase"/>
</dbReference>
<feature type="binding site" evidence="2">
    <location>
        <begin position="7"/>
        <end position="15"/>
    </location>
    <ligand>
        <name>ATP</name>
        <dbReference type="ChEBI" id="CHEBI:30616"/>
    </ligand>
</feature>
<dbReference type="OrthoDB" id="391791at2"/>
<gene>
    <name evidence="4" type="ORF">BLA55_02575</name>
</gene>
<evidence type="ECO:0000313" key="4">
    <source>
        <dbReference type="EMBL" id="APJ38531.1"/>
    </source>
</evidence>
<dbReference type="PANTHER" id="PTHR10513">
    <property type="entry name" value="DEOXYNUCLEOSIDE KINASE"/>
    <property type="match status" value="1"/>
</dbReference>
<dbReference type="PANTHER" id="PTHR10513:SF35">
    <property type="entry name" value="DEOXYADENOSINE KINASE"/>
    <property type="match status" value="1"/>
</dbReference>
<evidence type="ECO:0000313" key="5">
    <source>
        <dbReference type="Proteomes" id="UP000184322"/>
    </source>
</evidence>
<dbReference type="GO" id="GO:0005737">
    <property type="term" value="C:cytoplasm"/>
    <property type="evidence" value="ECO:0007669"/>
    <property type="project" value="TreeGrafter"/>
</dbReference>
<keyword evidence="2" id="KW-0547">Nucleotide-binding</keyword>
<dbReference type="GO" id="GO:0019136">
    <property type="term" value="F:deoxynucleoside kinase activity"/>
    <property type="evidence" value="ECO:0007669"/>
    <property type="project" value="InterPro"/>
</dbReference>
<evidence type="ECO:0000259" key="3">
    <source>
        <dbReference type="Pfam" id="PF01712"/>
    </source>
</evidence>
<dbReference type="SUPFAM" id="SSF52540">
    <property type="entry name" value="P-loop containing nucleoside triphosphate hydrolases"/>
    <property type="match status" value="1"/>
</dbReference>
<dbReference type="Proteomes" id="UP000184322">
    <property type="component" value="Chromosome"/>
</dbReference>
<dbReference type="Gene3D" id="3.40.50.300">
    <property type="entry name" value="P-loop containing nucleotide triphosphate hydrolases"/>
    <property type="match status" value="1"/>
</dbReference>
<evidence type="ECO:0000256" key="2">
    <source>
        <dbReference type="PIRSR" id="PIRSR000705-3"/>
    </source>
</evidence>
<dbReference type="KEGG" id="mpul:BLA55_02575"/>
<accession>A0A1L4FSD6</accession>
<dbReference type="AlphaFoldDB" id="A0A1L4FSD6"/>
<dbReference type="PIRSF" id="PIRSF000705">
    <property type="entry name" value="DNK"/>
    <property type="match status" value="1"/>
</dbReference>